<reference evidence="3" key="1">
    <citation type="journal article" date="2014" name="Int. J. Syst. Evol. Microbiol.">
        <title>Complete genome sequence of Corynebacterium casei LMG S-19264T (=DSM 44701T), isolated from a smear-ripened cheese.</title>
        <authorList>
            <consortium name="US DOE Joint Genome Institute (JGI-PGF)"/>
            <person name="Walter F."/>
            <person name="Albersmeier A."/>
            <person name="Kalinowski J."/>
            <person name="Ruckert C."/>
        </authorList>
    </citation>
    <scope>NUCLEOTIDE SEQUENCE</scope>
    <source>
        <strain evidence="3">JCM 14265</strain>
    </source>
</reference>
<keyword evidence="1" id="KW-0812">Transmembrane</keyword>
<sequence length="124" mass="12680">MGMNWRLVATLGVGVTAFLAVSATLTALLEPTIEFSALVGLPVGLLFGAAAAVATRVRLWNSSTARPALLGVAAVGYALCVVAAASYAVSSVRGFVTVERALVAAGLAGVVVFAFARLRPDRFE</sequence>
<keyword evidence="1" id="KW-1133">Transmembrane helix</keyword>
<reference evidence="3" key="2">
    <citation type="submission" date="2023-12" db="EMBL/GenBank/DDBJ databases">
        <authorList>
            <person name="Sun Q."/>
            <person name="Inoue M."/>
        </authorList>
    </citation>
    <scope>NUCLEOTIDE SEQUENCE</scope>
    <source>
        <strain evidence="3">JCM 14265</strain>
    </source>
</reference>
<feature type="transmembrane region" description="Helical" evidence="1">
    <location>
        <begin position="101"/>
        <end position="118"/>
    </location>
</feature>
<name>A0AAV3SPW1_9EURY</name>
<evidence type="ECO:0000259" key="2">
    <source>
        <dbReference type="Pfam" id="PF26472"/>
    </source>
</evidence>
<evidence type="ECO:0000313" key="4">
    <source>
        <dbReference type="Proteomes" id="UP001501425"/>
    </source>
</evidence>
<dbReference type="Proteomes" id="UP001501425">
    <property type="component" value="Unassembled WGS sequence"/>
</dbReference>
<dbReference type="EMBL" id="BAAADQ010000002">
    <property type="protein sequence ID" value="GAA0533407.1"/>
    <property type="molecule type" value="Genomic_DNA"/>
</dbReference>
<feature type="domain" description="DUF8147" evidence="2">
    <location>
        <begin position="6"/>
        <end position="114"/>
    </location>
</feature>
<comment type="caution">
    <text evidence="3">The sequence shown here is derived from an EMBL/GenBank/DDBJ whole genome shotgun (WGS) entry which is preliminary data.</text>
</comment>
<keyword evidence="1" id="KW-0472">Membrane</keyword>
<feature type="transmembrane region" description="Helical" evidence="1">
    <location>
        <begin position="33"/>
        <end position="55"/>
    </location>
</feature>
<dbReference type="InterPro" id="IPR058460">
    <property type="entry name" value="DUF8147"/>
</dbReference>
<feature type="transmembrane region" description="Helical" evidence="1">
    <location>
        <begin position="67"/>
        <end position="89"/>
    </location>
</feature>
<accession>A0AAV3SPW1</accession>
<evidence type="ECO:0000313" key="3">
    <source>
        <dbReference type="EMBL" id="GAA0533407.1"/>
    </source>
</evidence>
<protein>
    <recommendedName>
        <fullName evidence="2">DUF8147 domain-containing protein</fullName>
    </recommendedName>
</protein>
<dbReference type="AlphaFoldDB" id="A0AAV3SPW1"/>
<evidence type="ECO:0000256" key="1">
    <source>
        <dbReference type="SAM" id="Phobius"/>
    </source>
</evidence>
<organism evidence="3 4">
    <name type="scientific">Halorubrum ejinorense</name>
    <dbReference type="NCBI Taxonomy" id="425309"/>
    <lineage>
        <taxon>Archaea</taxon>
        <taxon>Methanobacteriati</taxon>
        <taxon>Methanobacteriota</taxon>
        <taxon>Stenosarchaea group</taxon>
        <taxon>Halobacteria</taxon>
        <taxon>Halobacteriales</taxon>
        <taxon>Haloferacaceae</taxon>
        <taxon>Halorubrum</taxon>
    </lineage>
</organism>
<dbReference type="Pfam" id="PF26472">
    <property type="entry name" value="DUF8147"/>
    <property type="match status" value="1"/>
</dbReference>
<proteinExistence type="predicted"/>
<gene>
    <name evidence="3" type="ORF">GCM10008994_05230</name>
</gene>